<reference evidence="9 10" key="1">
    <citation type="journal article" date="2019" name="Int. J. Syst. Evol. Microbiol.">
        <title>The Global Catalogue of Microorganisms (GCM) 10K type strain sequencing project: providing services to taxonomists for standard genome sequencing and annotation.</title>
        <authorList>
            <consortium name="The Broad Institute Genomics Platform"/>
            <consortium name="The Broad Institute Genome Sequencing Center for Infectious Disease"/>
            <person name="Wu L."/>
            <person name="Ma J."/>
        </authorList>
    </citation>
    <scope>NUCLEOTIDE SEQUENCE [LARGE SCALE GENOMIC DNA]</scope>
    <source>
        <strain evidence="9 10">CGMCC 1.12553</strain>
    </source>
</reference>
<feature type="transmembrane region" description="Helical" evidence="7">
    <location>
        <begin position="161"/>
        <end position="180"/>
    </location>
</feature>
<feature type="transmembrane region" description="Helical" evidence="7">
    <location>
        <begin position="228"/>
        <end position="253"/>
    </location>
</feature>
<dbReference type="GO" id="GO:0016020">
    <property type="term" value="C:membrane"/>
    <property type="evidence" value="ECO:0007669"/>
    <property type="project" value="UniProtKB-SubCell"/>
</dbReference>
<sequence>MAAGLLDIGAAFLVLAFAGAVATRVGLSVVPLYVVAGVLVGPNVAGELGLPYVPTGEVLTVFGELGIVLLLFFLGLEFSIDRLLAARTRIGKAGLLDVGVNFPLGVGLGLLFGWSALESLLLGGIVYISSSAIITKSLVDLGWVADPESEPVLGTLVFEDLVIALYLAVVTPLVLGGGGFEATAGRVGVAIVVLLALAVVARAGTTVFDSLLDGVSGEAVTLRVLGVTVPVAGAALALGVSEAVAAFFVGVGFAGTGHVERIERLLTSLRDAFAAAFFLYIGLQTDPALIVEVALPLAVVVAVTAPAKLVSGFYGGRIFGLNDRRSARVGAALVARGEFSLIIAALATAGGLPERVAALAVGYVLVMSLLGTMLMGQSAVVERVVLRVSERGEPSAAD</sequence>
<feature type="domain" description="Cation/H+ exchanger transmembrane" evidence="8">
    <location>
        <begin position="13"/>
        <end position="373"/>
    </location>
</feature>
<evidence type="ECO:0000256" key="6">
    <source>
        <dbReference type="ARBA" id="ARBA00023136"/>
    </source>
</evidence>
<dbReference type="Gene3D" id="1.20.1530.20">
    <property type="match status" value="1"/>
</dbReference>
<keyword evidence="3" id="KW-0813">Transport</keyword>
<dbReference type="Proteomes" id="UP001595921">
    <property type="component" value="Unassembled WGS sequence"/>
</dbReference>
<accession>A0ABD5PGG8</accession>
<evidence type="ECO:0000256" key="1">
    <source>
        <dbReference type="ARBA" id="ARBA00004141"/>
    </source>
</evidence>
<dbReference type="PANTHER" id="PTHR42751:SF4">
    <property type="entry name" value="K(+)_H(+) ANTIPORTER SUBUNIT KHTU"/>
    <property type="match status" value="1"/>
</dbReference>
<evidence type="ECO:0000256" key="2">
    <source>
        <dbReference type="ARBA" id="ARBA00005551"/>
    </source>
</evidence>
<feature type="transmembrane region" description="Helical" evidence="7">
    <location>
        <begin position="52"/>
        <end position="74"/>
    </location>
</feature>
<feature type="transmembrane region" description="Helical" evidence="7">
    <location>
        <begin position="12"/>
        <end position="40"/>
    </location>
</feature>
<dbReference type="InterPro" id="IPR038770">
    <property type="entry name" value="Na+/solute_symporter_sf"/>
</dbReference>
<name>A0ABD5PGG8_9EURY</name>
<feature type="transmembrane region" description="Helical" evidence="7">
    <location>
        <begin position="187"/>
        <end position="208"/>
    </location>
</feature>
<dbReference type="AlphaFoldDB" id="A0ABD5PGG8"/>
<feature type="transmembrane region" description="Helical" evidence="7">
    <location>
        <begin position="265"/>
        <end position="283"/>
    </location>
</feature>
<evidence type="ECO:0000256" key="4">
    <source>
        <dbReference type="ARBA" id="ARBA00022692"/>
    </source>
</evidence>
<feature type="transmembrane region" description="Helical" evidence="7">
    <location>
        <begin position="95"/>
        <end position="117"/>
    </location>
</feature>
<comment type="caution">
    <text evidence="9">The sequence shown here is derived from an EMBL/GenBank/DDBJ whole genome shotgun (WGS) entry which is preliminary data.</text>
</comment>
<organism evidence="9 10">
    <name type="scientific">Halobium salinum</name>
    <dbReference type="NCBI Taxonomy" id="1364940"/>
    <lineage>
        <taxon>Archaea</taxon>
        <taxon>Methanobacteriati</taxon>
        <taxon>Methanobacteriota</taxon>
        <taxon>Stenosarchaea group</taxon>
        <taxon>Halobacteria</taxon>
        <taxon>Halobacteriales</taxon>
        <taxon>Haloferacaceae</taxon>
        <taxon>Halobium</taxon>
    </lineage>
</organism>
<feature type="transmembrane region" description="Helical" evidence="7">
    <location>
        <begin position="356"/>
        <end position="381"/>
    </location>
</feature>
<evidence type="ECO:0000313" key="10">
    <source>
        <dbReference type="Proteomes" id="UP001595921"/>
    </source>
</evidence>
<dbReference type="RefSeq" id="WP_267621195.1">
    <property type="nucleotide sequence ID" value="NZ_JAODIW010000006.1"/>
</dbReference>
<dbReference type="InterPro" id="IPR006153">
    <property type="entry name" value="Cation/H_exchanger_TM"/>
</dbReference>
<evidence type="ECO:0000256" key="3">
    <source>
        <dbReference type="ARBA" id="ARBA00022448"/>
    </source>
</evidence>
<comment type="subcellular location">
    <subcellularLocation>
        <location evidence="1">Membrane</location>
        <topology evidence="1">Multi-pass membrane protein</topology>
    </subcellularLocation>
</comment>
<evidence type="ECO:0000256" key="7">
    <source>
        <dbReference type="SAM" id="Phobius"/>
    </source>
</evidence>
<dbReference type="EMBL" id="JBHSDS010000008">
    <property type="protein sequence ID" value="MFC4359828.1"/>
    <property type="molecule type" value="Genomic_DNA"/>
</dbReference>
<gene>
    <name evidence="9" type="ORF">ACFO0N_17930</name>
</gene>
<keyword evidence="10" id="KW-1185">Reference proteome</keyword>
<comment type="similarity">
    <text evidence="2">Belongs to the monovalent cation:proton antiporter 2 (CPA2) transporter (TC 2.A.37) family.</text>
</comment>
<evidence type="ECO:0000259" key="8">
    <source>
        <dbReference type="Pfam" id="PF00999"/>
    </source>
</evidence>
<dbReference type="PANTHER" id="PTHR42751">
    <property type="entry name" value="SODIUM/HYDROGEN EXCHANGER FAMILY/TRKA DOMAIN PROTEIN"/>
    <property type="match status" value="1"/>
</dbReference>
<feature type="transmembrane region" description="Helical" evidence="7">
    <location>
        <begin position="331"/>
        <end position="350"/>
    </location>
</feature>
<feature type="transmembrane region" description="Helical" evidence="7">
    <location>
        <begin position="289"/>
        <end position="310"/>
    </location>
</feature>
<keyword evidence="6 7" id="KW-0472">Membrane</keyword>
<protein>
    <submittedName>
        <fullName evidence="9">Cation:proton antiporter</fullName>
    </submittedName>
</protein>
<evidence type="ECO:0000313" key="9">
    <source>
        <dbReference type="EMBL" id="MFC4359828.1"/>
    </source>
</evidence>
<proteinExistence type="inferred from homology"/>
<keyword evidence="5 7" id="KW-1133">Transmembrane helix</keyword>
<dbReference type="Pfam" id="PF00999">
    <property type="entry name" value="Na_H_Exchanger"/>
    <property type="match status" value="1"/>
</dbReference>
<keyword evidence="4 7" id="KW-0812">Transmembrane</keyword>
<evidence type="ECO:0000256" key="5">
    <source>
        <dbReference type="ARBA" id="ARBA00022989"/>
    </source>
</evidence>